<feature type="compositionally biased region" description="Polar residues" evidence="1">
    <location>
        <begin position="36"/>
        <end position="50"/>
    </location>
</feature>
<proteinExistence type="predicted"/>
<evidence type="ECO:0000256" key="2">
    <source>
        <dbReference type="SAM" id="Phobius"/>
    </source>
</evidence>
<feature type="transmembrane region" description="Helical" evidence="2">
    <location>
        <begin position="295"/>
        <end position="317"/>
    </location>
</feature>
<dbReference type="AlphaFoldDB" id="A0A8S1XFU1"/>
<evidence type="ECO:0000313" key="4">
    <source>
        <dbReference type="Proteomes" id="UP000689195"/>
    </source>
</evidence>
<evidence type="ECO:0000256" key="1">
    <source>
        <dbReference type="SAM" id="MobiDB-lite"/>
    </source>
</evidence>
<evidence type="ECO:0000313" key="3">
    <source>
        <dbReference type="EMBL" id="CAD8199522.1"/>
    </source>
</evidence>
<protein>
    <recommendedName>
        <fullName evidence="5">Transmembrane protein</fullName>
    </recommendedName>
</protein>
<feature type="transmembrane region" description="Helical" evidence="2">
    <location>
        <begin position="596"/>
        <end position="617"/>
    </location>
</feature>
<feature type="transmembrane region" description="Helical" evidence="2">
    <location>
        <begin position="118"/>
        <end position="138"/>
    </location>
</feature>
<feature type="transmembrane region" description="Helical" evidence="2">
    <location>
        <begin position="150"/>
        <end position="169"/>
    </location>
</feature>
<sequence>MQLTKQTSQNQIKQPIQNIKTHLSVSEEDPVLVPQGGNQQPENFPLNSTYKIPDPLQADQEQKAQFSISRYFKPSPDPILVWEPHKDKILLSELQEVIENRFNEVKRKSSIYKYYTKIGFQVFIYVLNILELIFTLSYNSYNGLYDVFSSCYVISILFSVLLHCGVWMYTYKFREVEKKSGFFDTLNYIYYLFIGAFSFFKLAPFIYYFKRDKSIRQFSFSEINKYLQLSGDDKLRNPCILFKERIKPVNIFRDLIFHRVALVSMMITMTIQTIPQIFIQGFFNTLGDRWDGFNTISFLLLISNLIYYFSELQFIVFTTTYRQMQTELLFKLQKIKLKTIQETKQLIKTDLKYIGFVQSFFFHIDPIKFSSYQKKRCMIQIISFLIKQKKLKNIEFHFIDQYDEVTLQYLANCFKLIKVEQISLLYHDQNHENFLQSIFRDIPNLTLSKQNQLNLDILWDNDVFNTVAESETVKQIQFIENPKMTTGFKPIPKKWNDKFNFSFMTIEFQQLMSIQQKGSLTLSKRVSSGIVNQSQIIDQNIEGNQETTSQIIDEAKTQIAQITKRDLFQEKIGNIQTLMNLYDYYETWTKLNSFQAAIQTISSFFNGLLQIISLIFLNNGDDIFIYALIVLTVVNPMLQMGSFAIFQHRVFKSFSILRQLFYILLFAIFNFFKIWDIVMICLYLCVNQFSNAVQRDFSSEGYIKFKSYASKFQGSLATQVFKYDTVQVDPKNILQIKNQPFYQAVMWRTNVEEALNKIPQFFIYILSLFLNKNPDSLWIFSFFQQLKEGIQAVKDILEIVIKDFFIPALILGTDSVDQFFQSMLYLGSISNQILLEYPKSFQIMSKVSEEHLKQKLTFKINLKTLRFTNYEDLKKKKMLAQFRLVLASLQNSLEIDQAQRLCSLGPELKDFVRCLKVSPIYQIKLNFYYEDIGPDLNAHLNTFVRICPKKLQFLQIQIEASTVQQMEIFVERNDYLTAFSYSYFQIIQQYRGTSEVAQQQNLNIDQDFLKLDRYDFDQFYFEVSGNLNLNNCHYLFEKFTQLKVFKAFIVNYAAIQTFEFSTNLQSKQLEFLDITFENILLDFQQYPFANLKIIKMVLIRCEFDIDKLQEILNNLSYNTNVVHIDISRCLQHFTTNQRRDLIRKLEGQNIDIAIKM</sequence>
<name>A0A8S1XFU1_9CILI</name>
<feature type="transmembrane region" description="Helical" evidence="2">
    <location>
        <begin position="623"/>
        <end position="648"/>
    </location>
</feature>
<keyword evidence="2" id="KW-0472">Membrane</keyword>
<feature type="transmembrane region" description="Helical" evidence="2">
    <location>
        <begin position="189"/>
        <end position="209"/>
    </location>
</feature>
<keyword evidence="4" id="KW-1185">Reference proteome</keyword>
<keyword evidence="2" id="KW-0812">Transmembrane</keyword>
<feature type="transmembrane region" description="Helical" evidence="2">
    <location>
        <begin position="260"/>
        <end position="283"/>
    </location>
</feature>
<dbReference type="EMBL" id="CAJJDO010000122">
    <property type="protein sequence ID" value="CAD8199522.1"/>
    <property type="molecule type" value="Genomic_DNA"/>
</dbReference>
<evidence type="ECO:0008006" key="5">
    <source>
        <dbReference type="Google" id="ProtNLM"/>
    </source>
</evidence>
<comment type="caution">
    <text evidence="3">The sequence shown here is derived from an EMBL/GenBank/DDBJ whole genome shotgun (WGS) entry which is preliminary data.</text>
</comment>
<gene>
    <name evidence="3" type="ORF">PPENT_87.1.T1220009</name>
</gene>
<dbReference type="Proteomes" id="UP000689195">
    <property type="component" value="Unassembled WGS sequence"/>
</dbReference>
<feature type="transmembrane region" description="Helical" evidence="2">
    <location>
        <begin position="660"/>
        <end position="686"/>
    </location>
</feature>
<feature type="region of interest" description="Disordered" evidence="1">
    <location>
        <begin position="30"/>
        <end position="50"/>
    </location>
</feature>
<reference evidence="3" key="1">
    <citation type="submission" date="2021-01" db="EMBL/GenBank/DDBJ databases">
        <authorList>
            <consortium name="Genoscope - CEA"/>
            <person name="William W."/>
        </authorList>
    </citation>
    <scope>NUCLEOTIDE SEQUENCE</scope>
</reference>
<organism evidence="3 4">
    <name type="scientific">Paramecium pentaurelia</name>
    <dbReference type="NCBI Taxonomy" id="43138"/>
    <lineage>
        <taxon>Eukaryota</taxon>
        <taxon>Sar</taxon>
        <taxon>Alveolata</taxon>
        <taxon>Ciliophora</taxon>
        <taxon>Intramacronucleata</taxon>
        <taxon>Oligohymenophorea</taxon>
        <taxon>Peniculida</taxon>
        <taxon>Parameciidae</taxon>
        <taxon>Paramecium</taxon>
    </lineage>
</organism>
<keyword evidence="2" id="KW-1133">Transmembrane helix</keyword>
<accession>A0A8S1XFU1</accession>